<evidence type="ECO:0000256" key="5">
    <source>
        <dbReference type="ARBA" id="ARBA00022771"/>
    </source>
</evidence>
<comment type="caution">
    <text evidence="13">The sequence shown here is derived from an EMBL/GenBank/DDBJ whole genome shotgun (WGS) entry which is preliminary data.</text>
</comment>
<dbReference type="GO" id="GO:0000785">
    <property type="term" value="C:chromatin"/>
    <property type="evidence" value="ECO:0007669"/>
    <property type="project" value="UniProtKB-ARBA"/>
</dbReference>
<keyword evidence="6" id="KW-0862">Zinc</keyword>
<dbReference type="GO" id="GO:0040029">
    <property type="term" value="P:epigenetic regulation of gene expression"/>
    <property type="evidence" value="ECO:0007669"/>
    <property type="project" value="UniProtKB-ARBA"/>
</dbReference>
<dbReference type="Pfam" id="PF00096">
    <property type="entry name" value="zf-C2H2"/>
    <property type="match status" value="4"/>
</dbReference>
<dbReference type="SUPFAM" id="SSF57667">
    <property type="entry name" value="beta-beta-alpha zinc fingers"/>
    <property type="match status" value="3"/>
</dbReference>
<evidence type="ECO:0000256" key="1">
    <source>
        <dbReference type="ARBA" id="ARBA00004123"/>
    </source>
</evidence>
<evidence type="ECO:0000256" key="3">
    <source>
        <dbReference type="ARBA" id="ARBA00022723"/>
    </source>
</evidence>
<dbReference type="GO" id="GO:0003682">
    <property type="term" value="F:chromatin binding"/>
    <property type="evidence" value="ECO:0007669"/>
    <property type="project" value="UniProtKB-ARBA"/>
</dbReference>
<dbReference type="SMART" id="SM00355">
    <property type="entry name" value="ZnF_C2H2"/>
    <property type="match status" value="5"/>
</dbReference>
<feature type="region of interest" description="Disordered" evidence="11">
    <location>
        <begin position="172"/>
        <end position="201"/>
    </location>
</feature>
<dbReference type="FunFam" id="3.30.160.60:FF:000690">
    <property type="entry name" value="Zinc finger protein 354C"/>
    <property type="match status" value="1"/>
</dbReference>
<organism evidence="13 14">
    <name type="scientific">Megalurothrips usitatus</name>
    <name type="common">bean blossom thrips</name>
    <dbReference type="NCBI Taxonomy" id="439358"/>
    <lineage>
        <taxon>Eukaryota</taxon>
        <taxon>Metazoa</taxon>
        <taxon>Ecdysozoa</taxon>
        <taxon>Arthropoda</taxon>
        <taxon>Hexapoda</taxon>
        <taxon>Insecta</taxon>
        <taxon>Pterygota</taxon>
        <taxon>Neoptera</taxon>
        <taxon>Paraneoptera</taxon>
        <taxon>Thysanoptera</taxon>
        <taxon>Terebrantia</taxon>
        <taxon>Thripoidea</taxon>
        <taxon>Thripidae</taxon>
        <taxon>Megalurothrips</taxon>
    </lineage>
</organism>
<dbReference type="PANTHER" id="PTHR16515:SF49">
    <property type="entry name" value="GASTRULA ZINC FINGER PROTEIN XLCGF49.1-LIKE-RELATED"/>
    <property type="match status" value="1"/>
</dbReference>
<dbReference type="PANTHER" id="PTHR16515">
    <property type="entry name" value="PR DOMAIN ZINC FINGER PROTEIN"/>
    <property type="match status" value="1"/>
</dbReference>
<evidence type="ECO:0000256" key="8">
    <source>
        <dbReference type="ARBA" id="ARBA00023125"/>
    </source>
</evidence>
<accession>A0AAV7X428</accession>
<dbReference type="AlphaFoldDB" id="A0AAV7X428"/>
<evidence type="ECO:0000256" key="10">
    <source>
        <dbReference type="PROSITE-ProRule" id="PRU00042"/>
    </source>
</evidence>
<keyword evidence="14" id="KW-1185">Reference proteome</keyword>
<keyword evidence="5 10" id="KW-0863">Zinc-finger</keyword>
<evidence type="ECO:0000256" key="11">
    <source>
        <dbReference type="SAM" id="MobiDB-lite"/>
    </source>
</evidence>
<evidence type="ECO:0000259" key="12">
    <source>
        <dbReference type="PROSITE" id="PS50157"/>
    </source>
</evidence>
<evidence type="ECO:0000313" key="13">
    <source>
        <dbReference type="EMBL" id="KAJ1520674.1"/>
    </source>
</evidence>
<feature type="domain" description="C2H2-type" evidence="12">
    <location>
        <begin position="112"/>
        <end position="139"/>
    </location>
</feature>
<dbReference type="InterPro" id="IPR013087">
    <property type="entry name" value="Znf_C2H2_type"/>
</dbReference>
<sequence>MRRRKEESRPTMEEESYSKVKRKTGKAFCCTMCMKPFKSETKLHIHVRSHTGETPYACPHCEKAFAQNAALKVHIRTHTGERPFTCDKCGRTFARADHLRQHDRTHTGEKPYECPMCGKSFATWSAVSRHKSEHLSRDSFACSVCHKTFARSDNLRAHVQKTHKVALRQEDVLKTEVGHPTSDGLPGLPNPNGEDQHPQEKKDYSFEPHFLANMIVASTDPAKPLIIKTEI</sequence>
<keyword evidence="7" id="KW-0832">Ubl conjugation</keyword>
<keyword evidence="8" id="KW-0238">DNA-binding</keyword>
<dbReference type="FunFam" id="3.30.160.60:FF:002343">
    <property type="entry name" value="Zinc finger protein 33A"/>
    <property type="match status" value="1"/>
</dbReference>
<dbReference type="PROSITE" id="PS50157">
    <property type="entry name" value="ZINC_FINGER_C2H2_2"/>
    <property type="match status" value="5"/>
</dbReference>
<feature type="domain" description="C2H2-type" evidence="12">
    <location>
        <begin position="140"/>
        <end position="163"/>
    </location>
</feature>
<evidence type="ECO:0000256" key="7">
    <source>
        <dbReference type="ARBA" id="ARBA00022843"/>
    </source>
</evidence>
<keyword evidence="4" id="KW-0677">Repeat</keyword>
<gene>
    <name evidence="13" type="ORF">ONE63_003778</name>
</gene>
<comment type="subcellular location">
    <subcellularLocation>
        <location evidence="1">Nucleus</location>
    </subcellularLocation>
</comment>
<dbReference type="InterPro" id="IPR050331">
    <property type="entry name" value="Zinc_finger"/>
</dbReference>
<feature type="domain" description="C2H2-type" evidence="12">
    <location>
        <begin position="28"/>
        <end position="55"/>
    </location>
</feature>
<protein>
    <recommendedName>
        <fullName evidence="12">C2H2-type domain-containing protein</fullName>
    </recommendedName>
</protein>
<dbReference type="GO" id="GO:0003677">
    <property type="term" value="F:DNA binding"/>
    <property type="evidence" value="ECO:0007669"/>
    <property type="project" value="UniProtKB-KW"/>
</dbReference>
<reference evidence="13" key="1">
    <citation type="submission" date="2022-12" db="EMBL/GenBank/DDBJ databases">
        <title>Chromosome-level genome assembly of the bean flower thrips Megalurothrips usitatus.</title>
        <authorList>
            <person name="Ma L."/>
            <person name="Liu Q."/>
            <person name="Li H."/>
            <person name="Cai W."/>
        </authorList>
    </citation>
    <scope>NUCLEOTIDE SEQUENCE</scope>
    <source>
        <strain evidence="13">Cailab_2022a</strain>
    </source>
</reference>
<proteinExistence type="predicted"/>
<feature type="domain" description="C2H2-type" evidence="12">
    <location>
        <begin position="56"/>
        <end position="83"/>
    </location>
</feature>
<evidence type="ECO:0000256" key="4">
    <source>
        <dbReference type="ARBA" id="ARBA00022737"/>
    </source>
</evidence>
<keyword evidence="2" id="KW-1017">Isopeptide bond</keyword>
<dbReference type="Proteomes" id="UP001075354">
    <property type="component" value="Chromosome 14"/>
</dbReference>
<feature type="domain" description="C2H2-type" evidence="12">
    <location>
        <begin position="84"/>
        <end position="111"/>
    </location>
</feature>
<keyword evidence="3" id="KW-0479">Metal-binding</keyword>
<evidence type="ECO:0000256" key="9">
    <source>
        <dbReference type="ARBA" id="ARBA00023242"/>
    </source>
</evidence>
<name>A0AAV7X428_9NEOP</name>
<dbReference type="Gene3D" id="3.30.160.60">
    <property type="entry name" value="Classic Zinc Finger"/>
    <property type="match status" value="5"/>
</dbReference>
<dbReference type="GO" id="GO:0006355">
    <property type="term" value="P:regulation of DNA-templated transcription"/>
    <property type="evidence" value="ECO:0007669"/>
    <property type="project" value="UniProtKB-ARBA"/>
</dbReference>
<keyword evidence="9" id="KW-0539">Nucleus</keyword>
<dbReference type="EMBL" id="JAPTSV010000014">
    <property type="protein sequence ID" value="KAJ1520674.1"/>
    <property type="molecule type" value="Genomic_DNA"/>
</dbReference>
<dbReference type="InterPro" id="IPR036236">
    <property type="entry name" value="Znf_C2H2_sf"/>
</dbReference>
<dbReference type="GO" id="GO:0008270">
    <property type="term" value="F:zinc ion binding"/>
    <property type="evidence" value="ECO:0007669"/>
    <property type="project" value="UniProtKB-KW"/>
</dbReference>
<dbReference type="GO" id="GO:0005634">
    <property type="term" value="C:nucleus"/>
    <property type="evidence" value="ECO:0007669"/>
    <property type="project" value="UniProtKB-SubCell"/>
</dbReference>
<evidence type="ECO:0000256" key="2">
    <source>
        <dbReference type="ARBA" id="ARBA00022499"/>
    </source>
</evidence>
<dbReference type="FunFam" id="3.30.160.60:FF:000624">
    <property type="entry name" value="zinc finger protein 697"/>
    <property type="match status" value="1"/>
</dbReference>
<dbReference type="PROSITE" id="PS00028">
    <property type="entry name" value="ZINC_FINGER_C2H2_1"/>
    <property type="match status" value="5"/>
</dbReference>
<evidence type="ECO:0000313" key="14">
    <source>
        <dbReference type="Proteomes" id="UP001075354"/>
    </source>
</evidence>
<evidence type="ECO:0000256" key="6">
    <source>
        <dbReference type="ARBA" id="ARBA00022833"/>
    </source>
</evidence>